<evidence type="ECO:0000313" key="3">
    <source>
        <dbReference type="Proteomes" id="UP001597483"/>
    </source>
</evidence>
<comment type="function">
    <text evidence="1">Catalyzes cis-trans isomerization of the C2-C3 double bond in maleate to yield fumarate.</text>
</comment>
<feature type="binding site" evidence="1">
    <location>
        <begin position="198"/>
        <end position="199"/>
    </location>
    <ligand>
        <name>substrate</name>
    </ligand>
</feature>
<gene>
    <name evidence="1" type="primary">maiA</name>
    <name evidence="2" type="ORF">ACFSVL_35060</name>
</gene>
<dbReference type="HAMAP" id="MF_00943">
    <property type="entry name" value="Maleate_isomerase"/>
    <property type="match status" value="1"/>
</dbReference>
<evidence type="ECO:0000313" key="2">
    <source>
        <dbReference type="EMBL" id="MFD2472661.1"/>
    </source>
</evidence>
<comment type="subunit">
    <text evidence="1">Homodimer.</text>
</comment>
<comment type="caution">
    <text evidence="1">Lacks conserved residue(s) required for the propagation of feature annotation.</text>
</comment>
<feature type="active site" description="Proton donor" evidence="1">
    <location>
        <position position="197"/>
    </location>
</feature>
<comment type="similarity">
    <text evidence="1">Belongs to the maleate isomerase family.</text>
</comment>
<dbReference type="InterPro" id="IPR026286">
    <property type="entry name" value="MaiA/AMDase"/>
</dbReference>
<dbReference type="InterPro" id="IPR053714">
    <property type="entry name" value="Iso_Racemase_Enz_sf"/>
</dbReference>
<dbReference type="InterPro" id="IPR028615">
    <property type="entry name" value="Maleate_isomerase"/>
</dbReference>
<dbReference type="Pfam" id="PF17645">
    <property type="entry name" value="Amdase"/>
    <property type="match status" value="1"/>
</dbReference>
<evidence type="ECO:0000256" key="1">
    <source>
        <dbReference type="HAMAP-Rule" id="MF_00943"/>
    </source>
</evidence>
<keyword evidence="3" id="KW-1185">Reference proteome</keyword>
<dbReference type="Gene3D" id="3.40.50.12500">
    <property type="match status" value="1"/>
</dbReference>
<name>A0ABW5HHG9_9PSEU</name>
<feature type="binding site" evidence="1">
    <location>
        <position position="166"/>
    </location>
    <ligand>
        <name>substrate</name>
    </ligand>
</feature>
<accession>A0ABW5HHG9</accession>
<comment type="miscellaneous">
    <text evidence="1">Reaction is initiated by nucleophilic attack of cysteine at the double bond, yielding a covalent succinylcysteine-like intermediate.</text>
</comment>
<dbReference type="EMBL" id="JBHUKS010000027">
    <property type="protein sequence ID" value="MFD2472661.1"/>
    <property type="molecule type" value="Genomic_DNA"/>
</dbReference>
<dbReference type="PANTHER" id="PTHR40267:SF1">
    <property type="entry name" value="BLR3294 PROTEIN"/>
    <property type="match status" value="1"/>
</dbReference>
<dbReference type="RefSeq" id="WP_378310517.1">
    <property type="nucleotide sequence ID" value="NZ_JBHUKS010000027.1"/>
</dbReference>
<feature type="active site" description="Nucleophile" evidence="1">
    <location>
        <position position="79"/>
    </location>
</feature>
<dbReference type="PIRSF" id="PIRSF015736">
    <property type="entry name" value="MI"/>
    <property type="match status" value="1"/>
</dbReference>
<reference evidence="3" key="1">
    <citation type="journal article" date="2019" name="Int. J. Syst. Evol. Microbiol.">
        <title>The Global Catalogue of Microorganisms (GCM) 10K type strain sequencing project: providing services to taxonomists for standard genome sequencing and annotation.</title>
        <authorList>
            <consortium name="The Broad Institute Genomics Platform"/>
            <consortium name="The Broad Institute Genome Sequencing Center for Infectious Disease"/>
            <person name="Wu L."/>
            <person name="Ma J."/>
        </authorList>
    </citation>
    <scope>NUCLEOTIDE SEQUENCE [LARGE SCALE GENOMIC DNA]</scope>
    <source>
        <strain evidence="3">CGMCC 4.7641</strain>
    </source>
</reference>
<comment type="caution">
    <text evidence="2">The sequence shown here is derived from an EMBL/GenBank/DDBJ whole genome shotgun (WGS) entry which is preliminary data.</text>
</comment>
<dbReference type="Proteomes" id="UP001597483">
    <property type="component" value="Unassembled WGS sequence"/>
</dbReference>
<feature type="binding site" evidence="1">
    <location>
        <position position="14"/>
    </location>
    <ligand>
        <name>substrate</name>
    </ligand>
</feature>
<keyword evidence="1" id="KW-0413">Isomerase</keyword>
<dbReference type="EC" id="5.2.1.1" evidence="1"/>
<proteinExistence type="inferred from homology"/>
<organism evidence="2 3">
    <name type="scientific">Amycolatopsis silviterrae</name>
    <dbReference type="NCBI Taxonomy" id="1656914"/>
    <lineage>
        <taxon>Bacteria</taxon>
        <taxon>Bacillati</taxon>
        <taxon>Actinomycetota</taxon>
        <taxon>Actinomycetes</taxon>
        <taxon>Pseudonocardiales</taxon>
        <taxon>Pseudonocardiaceae</taxon>
        <taxon>Amycolatopsis</taxon>
    </lineage>
</organism>
<dbReference type="PANTHER" id="PTHR40267">
    <property type="entry name" value="BLR3294 PROTEIN"/>
    <property type="match status" value="1"/>
</dbReference>
<comment type="catalytic activity">
    <reaction evidence="1">
        <text>maleate = fumarate</text>
        <dbReference type="Rhea" id="RHEA:13169"/>
        <dbReference type="ChEBI" id="CHEBI:29806"/>
        <dbReference type="ChEBI" id="CHEBI:30780"/>
        <dbReference type="EC" id="5.2.1.1"/>
    </reaction>
</comment>
<feature type="binding site" evidence="1">
    <location>
        <position position="136"/>
    </location>
    <ligand>
        <name>substrate</name>
    </ligand>
</feature>
<sequence length="256" mass="27240">MSLHRLGLIVPSSNTTMETEVPALLRRRTADPDEEFTMHSSRAVLHTVDPESLHRMVGEGERCAAELADARVSAIGYACLIALMAEGPRAHERIEPRLAEVAEQAGCAAPVISSAGALVRTLLELQLRKVAIVTPYLPPLTEMVIRYLAAYDIEVVDSISLGVADNHRVGELDPKALPAHVERLDLSRADGLVLSACVQMPSLPAVDPVEQKLGLPVITAATSTTRELLRATGLDPIVANAGAALAQPSVSSSLSR</sequence>
<feature type="modified residue" description="S-(2-succinyl)cysteine" evidence="1">
    <location>
        <position position="79"/>
    </location>
</feature>
<protein>
    <recommendedName>
        <fullName evidence="1">Maleate isomerase</fullName>
        <ecNumber evidence="1">5.2.1.1</ecNumber>
    </recommendedName>
    <alternativeName>
        <fullName evidence="1">Maleate cis-trans isomerase</fullName>
    </alternativeName>
</protein>